<protein>
    <recommendedName>
        <fullName evidence="4">F-box domain-containing protein</fullName>
    </recommendedName>
</protein>
<organism evidence="2 3">
    <name type="scientific">Catenaria anguillulae PL171</name>
    <dbReference type="NCBI Taxonomy" id="765915"/>
    <lineage>
        <taxon>Eukaryota</taxon>
        <taxon>Fungi</taxon>
        <taxon>Fungi incertae sedis</taxon>
        <taxon>Blastocladiomycota</taxon>
        <taxon>Blastocladiomycetes</taxon>
        <taxon>Blastocladiales</taxon>
        <taxon>Catenariaceae</taxon>
        <taxon>Catenaria</taxon>
    </lineage>
</organism>
<keyword evidence="3" id="KW-1185">Reference proteome</keyword>
<proteinExistence type="predicted"/>
<accession>A0A1Y2HV90</accession>
<gene>
    <name evidence="2" type="ORF">BCR44DRAFT_50709</name>
</gene>
<evidence type="ECO:0008006" key="4">
    <source>
        <dbReference type="Google" id="ProtNLM"/>
    </source>
</evidence>
<comment type="caution">
    <text evidence="2">The sequence shown here is derived from an EMBL/GenBank/DDBJ whole genome shotgun (WGS) entry which is preliminary data.</text>
</comment>
<feature type="signal peptide" evidence="1">
    <location>
        <begin position="1"/>
        <end position="23"/>
    </location>
</feature>
<feature type="chain" id="PRO_5012486004" description="F-box domain-containing protein" evidence="1">
    <location>
        <begin position="24"/>
        <end position="719"/>
    </location>
</feature>
<keyword evidence="1" id="KW-0732">Signal</keyword>
<dbReference type="EMBL" id="MCFL01000008">
    <property type="protein sequence ID" value="ORZ38520.1"/>
    <property type="molecule type" value="Genomic_DNA"/>
</dbReference>
<sequence>MNPIHSPHAFLPTDILLAVLALAERRTQLVASSSAVANALISDHATIHAWVYRIVFCDPLPEDSDDVERTLCTFLDPFDELIDDFRELECTASRAGHDDLGLFQRFNAAKKSIDAVFSFSPVLATAALRGTARLARRQSAAPDERISKPNGWQGQVDLIHLFVFFLRIRHLDAFSSILTSLSFRQIDTFSNDCDCCLLGYIRERQEQTESSVQLLFLLHALVDLPPLEFFDTFTLHYPLNESHASIVTALVAAQFQCTLPCPRVLEKDPTHFASVFRWVQKACFNNKPLPFFACVPICHNDTVPAFKEAFMQLDVPNLQCIRQDPHQLPAFASPFAELVQEGFGIELLGTCIDLQLLADSDIGRVLYYSCKNPARKDSLRIFDEHVILPNQLNQVIRFAFATHWDTVVHDWRYHPSLTDSFTPPPTSECNALLDYVIHRQIDPIVYLAHHPVRRDDSQWPWFSRTYSGILPADRTSLADLMRLLDFLASSGMSSDLDSPLRPASPSPNLELAAIMTHHIVHNHLFAFAHEEQAQALQFAAMLDQLTSTQFTIYCALTIAFHTCDLRHADRTFPSAHAVQHDLLDSYVPAFTFPHTNMAKFVPSHLPAWLHAALVAMIQSARADNAAHWLSVCLLRRMNRELVVGSMVWNADTCAGNWDWFMANDVGMVLKDLRVALECLLVACDSIETASERWRKLPKPIVKSDEWRHMICAWLQGDPV</sequence>
<reference evidence="2 3" key="1">
    <citation type="submission" date="2016-07" db="EMBL/GenBank/DDBJ databases">
        <title>Pervasive Adenine N6-methylation of Active Genes in Fungi.</title>
        <authorList>
            <consortium name="DOE Joint Genome Institute"/>
            <person name="Mondo S.J."/>
            <person name="Dannebaum R.O."/>
            <person name="Kuo R.C."/>
            <person name="Labutti K."/>
            <person name="Haridas S."/>
            <person name="Kuo A."/>
            <person name="Salamov A."/>
            <person name="Ahrendt S.R."/>
            <person name="Lipzen A."/>
            <person name="Sullivan W."/>
            <person name="Andreopoulos W.B."/>
            <person name="Clum A."/>
            <person name="Lindquist E."/>
            <person name="Daum C."/>
            <person name="Ramamoorthy G.K."/>
            <person name="Gryganskyi A."/>
            <person name="Culley D."/>
            <person name="Magnuson J.K."/>
            <person name="James T.Y."/>
            <person name="O'Malley M.A."/>
            <person name="Stajich J.E."/>
            <person name="Spatafora J.W."/>
            <person name="Visel A."/>
            <person name="Grigoriev I.V."/>
        </authorList>
    </citation>
    <scope>NUCLEOTIDE SEQUENCE [LARGE SCALE GENOMIC DNA]</scope>
    <source>
        <strain evidence="2 3">PL171</strain>
    </source>
</reference>
<dbReference type="AlphaFoldDB" id="A0A1Y2HV90"/>
<evidence type="ECO:0000256" key="1">
    <source>
        <dbReference type="SAM" id="SignalP"/>
    </source>
</evidence>
<evidence type="ECO:0000313" key="2">
    <source>
        <dbReference type="EMBL" id="ORZ38520.1"/>
    </source>
</evidence>
<name>A0A1Y2HV90_9FUNG</name>
<evidence type="ECO:0000313" key="3">
    <source>
        <dbReference type="Proteomes" id="UP000193411"/>
    </source>
</evidence>
<dbReference type="Proteomes" id="UP000193411">
    <property type="component" value="Unassembled WGS sequence"/>
</dbReference>